<reference evidence="2 3" key="3">
    <citation type="submission" date="2019-11" db="EMBL/GenBank/DDBJ databases">
        <title>A de novo genome assembly of a pear dwarfing rootstock.</title>
        <authorList>
            <person name="Wang F."/>
            <person name="Wang J."/>
            <person name="Li S."/>
            <person name="Zhang Y."/>
            <person name="Fang M."/>
            <person name="Ma L."/>
            <person name="Zhao Y."/>
            <person name="Jiang S."/>
        </authorList>
    </citation>
    <scope>NUCLEOTIDE SEQUENCE [LARGE SCALE GENOMIC DNA]</scope>
    <source>
        <strain evidence="2">S2</strain>
        <tissue evidence="2">Leaf</tissue>
    </source>
</reference>
<name>A0A5N5ICD5_9ROSA</name>
<dbReference type="AlphaFoldDB" id="A0A5N5ICD5"/>
<feature type="region of interest" description="Disordered" evidence="1">
    <location>
        <begin position="111"/>
        <end position="133"/>
    </location>
</feature>
<dbReference type="Proteomes" id="UP000327157">
    <property type="component" value="Chromosome 5"/>
</dbReference>
<dbReference type="PANTHER" id="PTHR36002">
    <property type="entry name" value="PYRD"/>
    <property type="match status" value="1"/>
</dbReference>
<dbReference type="PANTHER" id="PTHR36002:SF1">
    <property type="entry name" value="PYRD"/>
    <property type="match status" value="1"/>
</dbReference>
<reference evidence="3" key="2">
    <citation type="submission" date="2019-10" db="EMBL/GenBank/DDBJ databases">
        <title>A de novo genome assembly of a pear dwarfing rootstock.</title>
        <authorList>
            <person name="Wang F."/>
            <person name="Wang J."/>
            <person name="Li S."/>
            <person name="Zhang Y."/>
            <person name="Fang M."/>
            <person name="Ma L."/>
            <person name="Zhao Y."/>
            <person name="Jiang S."/>
        </authorList>
    </citation>
    <scope>NUCLEOTIDE SEQUENCE [LARGE SCALE GENOMIC DNA]</scope>
</reference>
<evidence type="ECO:0000313" key="3">
    <source>
        <dbReference type="Proteomes" id="UP000327157"/>
    </source>
</evidence>
<proteinExistence type="predicted"/>
<gene>
    <name evidence="2" type="ORF">D8674_025914</name>
</gene>
<keyword evidence="3" id="KW-1185">Reference proteome</keyword>
<feature type="compositionally biased region" description="Polar residues" evidence="1">
    <location>
        <begin position="111"/>
        <end position="128"/>
    </location>
</feature>
<protein>
    <submittedName>
        <fullName evidence="2">Uncharacterized protein</fullName>
    </submittedName>
</protein>
<evidence type="ECO:0000313" key="2">
    <source>
        <dbReference type="EMBL" id="KAB2635380.1"/>
    </source>
</evidence>
<comment type="caution">
    <text evidence="2">The sequence shown here is derived from an EMBL/GenBank/DDBJ whole genome shotgun (WGS) entry which is preliminary data.</text>
</comment>
<reference evidence="2 3" key="1">
    <citation type="submission" date="2019-09" db="EMBL/GenBank/DDBJ databases">
        <authorList>
            <person name="Ou C."/>
        </authorList>
    </citation>
    <scope>NUCLEOTIDE SEQUENCE [LARGE SCALE GENOMIC DNA]</scope>
    <source>
        <strain evidence="2">S2</strain>
        <tissue evidence="2">Leaf</tissue>
    </source>
</reference>
<organism evidence="2 3">
    <name type="scientific">Pyrus ussuriensis x Pyrus communis</name>
    <dbReference type="NCBI Taxonomy" id="2448454"/>
    <lineage>
        <taxon>Eukaryota</taxon>
        <taxon>Viridiplantae</taxon>
        <taxon>Streptophyta</taxon>
        <taxon>Embryophyta</taxon>
        <taxon>Tracheophyta</taxon>
        <taxon>Spermatophyta</taxon>
        <taxon>Magnoliopsida</taxon>
        <taxon>eudicotyledons</taxon>
        <taxon>Gunneridae</taxon>
        <taxon>Pentapetalae</taxon>
        <taxon>rosids</taxon>
        <taxon>fabids</taxon>
        <taxon>Rosales</taxon>
        <taxon>Rosaceae</taxon>
        <taxon>Amygdaloideae</taxon>
        <taxon>Maleae</taxon>
        <taxon>Pyrus</taxon>
    </lineage>
</organism>
<sequence>MILPCLYQLPPINTTLSSTLSLAERINAASHHRLSKHCASNSEHRRFELCNRWQLANLNMSLACLVCSVESPSHSFRSYSVSSTENDGRCSAIANCLTRRPSLPLPRHSNIASSKVTPQPTLSNSGSIPGTPRLVRSRAVRRDIVRDWNFDEVVMGR</sequence>
<evidence type="ECO:0000256" key="1">
    <source>
        <dbReference type="SAM" id="MobiDB-lite"/>
    </source>
</evidence>
<dbReference type="OrthoDB" id="1922963at2759"/>
<accession>A0A5N5ICD5</accession>
<dbReference type="EMBL" id="SMOL01000004">
    <property type="protein sequence ID" value="KAB2635380.1"/>
    <property type="molecule type" value="Genomic_DNA"/>
</dbReference>